<reference evidence="3" key="1">
    <citation type="submission" date="2017-02" db="UniProtKB">
        <authorList>
            <consortium name="WormBaseParasite"/>
        </authorList>
    </citation>
    <scope>IDENTIFICATION</scope>
</reference>
<dbReference type="OrthoDB" id="6238405at2759"/>
<dbReference type="EMBL" id="UYWX01020389">
    <property type="protein sequence ID" value="VDM32045.1"/>
    <property type="molecule type" value="Genomic_DNA"/>
</dbReference>
<dbReference type="AlphaFoldDB" id="A0A0R3X2V5"/>
<accession>A0A0R3X2V5</accession>
<keyword evidence="2" id="KW-1185">Reference proteome</keyword>
<evidence type="ECO:0000313" key="1">
    <source>
        <dbReference type="EMBL" id="VDM32045.1"/>
    </source>
</evidence>
<sequence>MIPSSGDTCLATMAVYRPGYLLLGGDTPQSPLKLQALDSHDSVYLKSSHLTQRKEQALFNHSLVKSNGSDISVRSIKPAIPSANSRQVKKKPAILFHSRRIQQEAEVCPFIPLIQNLPVVEQEVIVIEDKTTHTGGKTASEQHVEAVGTAIRSVSQKSSTSNCLEKRIFDHYQRREGSVCDPMTKTSLLKDQVRSKGCRAIQVSTSSSGSGWVCDLNTTCRTPENTIRSGHYHECTVIDNKDTDTVVPEQDISSELSLQSHQKHCQHCDWGCRASESADTQPPSITYVSQKKEFAKTSCTVDLINADLNFANGKVQEAPAGEILASEESPVGLSEAFMNALLRVHEKPFLDGILGRIEQIRFH</sequence>
<reference evidence="1 2" key="2">
    <citation type="submission" date="2018-11" db="EMBL/GenBank/DDBJ databases">
        <authorList>
            <consortium name="Pathogen Informatics"/>
        </authorList>
    </citation>
    <scope>NUCLEOTIDE SEQUENCE [LARGE SCALE GENOMIC DNA]</scope>
</reference>
<evidence type="ECO:0000313" key="2">
    <source>
        <dbReference type="Proteomes" id="UP000274429"/>
    </source>
</evidence>
<proteinExistence type="predicted"/>
<name>A0A0R3X2V5_HYDTA</name>
<organism evidence="3">
    <name type="scientific">Hydatigena taeniaeformis</name>
    <name type="common">Feline tapeworm</name>
    <name type="synonym">Taenia taeniaeformis</name>
    <dbReference type="NCBI Taxonomy" id="6205"/>
    <lineage>
        <taxon>Eukaryota</taxon>
        <taxon>Metazoa</taxon>
        <taxon>Spiralia</taxon>
        <taxon>Lophotrochozoa</taxon>
        <taxon>Platyhelminthes</taxon>
        <taxon>Cestoda</taxon>
        <taxon>Eucestoda</taxon>
        <taxon>Cyclophyllidea</taxon>
        <taxon>Taeniidae</taxon>
        <taxon>Hydatigera</taxon>
    </lineage>
</organism>
<dbReference type="Proteomes" id="UP000274429">
    <property type="component" value="Unassembled WGS sequence"/>
</dbReference>
<gene>
    <name evidence="1" type="ORF">TTAC_LOCUS7630</name>
</gene>
<evidence type="ECO:0000313" key="3">
    <source>
        <dbReference type="WBParaSite" id="TTAC_0000764501-mRNA-1"/>
    </source>
</evidence>
<dbReference type="WBParaSite" id="TTAC_0000764501-mRNA-1">
    <property type="protein sequence ID" value="TTAC_0000764501-mRNA-1"/>
    <property type="gene ID" value="TTAC_0000764501"/>
</dbReference>
<protein>
    <submittedName>
        <fullName evidence="3">Fibrous sheath-interacting protein 1</fullName>
    </submittedName>
</protein>